<dbReference type="Proteomes" id="UP000005413">
    <property type="component" value="Unassembled WGS sequence"/>
</dbReference>
<protein>
    <submittedName>
        <fullName evidence="1">Uncharacterized protein</fullName>
    </submittedName>
</protein>
<name>G5JGR5_9STAP</name>
<dbReference type="EMBL" id="AEUN01000197">
    <property type="protein sequence ID" value="EHJ08621.1"/>
    <property type="molecule type" value="Genomic_DNA"/>
</dbReference>
<keyword evidence="2" id="KW-1185">Reference proteome</keyword>
<evidence type="ECO:0000313" key="2">
    <source>
        <dbReference type="Proteomes" id="UP000005413"/>
    </source>
</evidence>
<sequence>MPLYFQVFKGYSTIETAIALIPHIFERLTFKYLCS</sequence>
<proteinExistence type="predicted"/>
<reference evidence="1 2" key="1">
    <citation type="journal article" date="2012" name="BMC Genomics">
        <title>Comparative genomic analysis of the genus Staphylococcus including Staphylococcus aureus and its newly described sister species Staphylococcus simiae.</title>
        <authorList>
            <person name="Suzuki H."/>
            <person name="Lefebure T."/>
            <person name="Pavinski Bitar P."/>
            <person name="Stanhope M.J."/>
        </authorList>
    </citation>
    <scope>NUCLEOTIDE SEQUENCE [LARGE SCALE GENOMIC DNA]</scope>
    <source>
        <strain evidence="1 2">CCM 7213</strain>
    </source>
</reference>
<evidence type="ECO:0000313" key="1">
    <source>
        <dbReference type="EMBL" id="EHJ08621.1"/>
    </source>
</evidence>
<dbReference type="AlphaFoldDB" id="G5JGR5"/>
<comment type="caution">
    <text evidence="1">The sequence shown here is derived from an EMBL/GenBank/DDBJ whole genome shotgun (WGS) entry which is preliminary data.</text>
</comment>
<accession>G5JGR5</accession>
<feature type="non-terminal residue" evidence="1">
    <location>
        <position position="35"/>
    </location>
</feature>
<gene>
    <name evidence="1" type="ORF">SS7213T_03190</name>
</gene>
<organism evidence="1 2">
    <name type="scientific">Staphylococcus simiae CCM 7213 = CCUG 51256</name>
    <dbReference type="NCBI Taxonomy" id="911238"/>
    <lineage>
        <taxon>Bacteria</taxon>
        <taxon>Bacillati</taxon>
        <taxon>Bacillota</taxon>
        <taxon>Bacilli</taxon>
        <taxon>Bacillales</taxon>
        <taxon>Staphylococcaceae</taxon>
        <taxon>Staphylococcus</taxon>
    </lineage>
</organism>